<protein>
    <submittedName>
        <fullName evidence="13">DUF221-domain-containing protein</fullName>
    </submittedName>
</protein>
<feature type="compositionally biased region" description="Basic and acidic residues" evidence="7">
    <location>
        <begin position="1025"/>
        <end position="1039"/>
    </location>
</feature>
<feature type="compositionally biased region" description="Basic and acidic residues" evidence="7">
    <location>
        <begin position="755"/>
        <end position="781"/>
    </location>
</feature>
<keyword evidence="4 8" id="KW-0812">Transmembrane</keyword>
<keyword evidence="14" id="KW-1185">Reference proteome</keyword>
<dbReference type="InterPro" id="IPR022257">
    <property type="entry name" value="PHM7_ext"/>
</dbReference>
<feature type="compositionally biased region" description="Polar residues" evidence="7">
    <location>
        <begin position="960"/>
        <end position="970"/>
    </location>
</feature>
<feature type="region of interest" description="Disordered" evidence="7">
    <location>
        <begin position="947"/>
        <end position="976"/>
    </location>
</feature>
<organism evidence="13 14">
    <name type="scientific">Hanseniaspora valbyensis NRRL Y-1626</name>
    <dbReference type="NCBI Taxonomy" id="766949"/>
    <lineage>
        <taxon>Eukaryota</taxon>
        <taxon>Fungi</taxon>
        <taxon>Dikarya</taxon>
        <taxon>Ascomycota</taxon>
        <taxon>Saccharomycotina</taxon>
        <taxon>Saccharomycetes</taxon>
        <taxon>Saccharomycodales</taxon>
        <taxon>Saccharomycodaceae</taxon>
        <taxon>Hanseniaspora</taxon>
    </lineage>
</organism>
<reference evidence="14" key="1">
    <citation type="journal article" date="2016" name="Proc. Natl. Acad. Sci. U.S.A.">
        <title>Comparative genomics of biotechnologically important yeasts.</title>
        <authorList>
            <person name="Riley R."/>
            <person name="Haridas S."/>
            <person name="Wolfe K.H."/>
            <person name="Lopes M.R."/>
            <person name="Hittinger C.T."/>
            <person name="Goeker M."/>
            <person name="Salamov A.A."/>
            <person name="Wisecaver J.H."/>
            <person name="Long T.M."/>
            <person name="Calvey C.H."/>
            <person name="Aerts A.L."/>
            <person name="Barry K.W."/>
            <person name="Choi C."/>
            <person name="Clum A."/>
            <person name="Coughlan A.Y."/>
            <person name="Deshpande S."/>
            <person name="Douglass A.P."/>
            <person name="Hanson S.J."/>
            <person name="Klenk H.-P."/>
            <person name="LaButti K.M."/>
            <person name="Lapidus A."/>
            <person name="Lindquist E.A."/>
            <person name="Lipzen A.M."/>
            <person name="Meier-Kolthoff J.P."/>
            <person name="Ohm R.A."/>
            <person name="Otillar R.P."/>
            <person name="Pangilinan J.L."/>
            <person name="Peng Y."/>
            <person name="Rokas A."/>
            <person name="Rosa C.A."/>
            <person name="Scheuner C."/>
            <person name="Sibirny A.A."/>
            <person name="Slot J.C."/>
            <person name="Stielow J.B."/>
            <person name="Sun H."/>
            <person name="Kurtzman C.P."/>
            <person name="Blackwell M."/>
            <person name="Grigoriev I.V."/>
            <person name="Jeffries T.W."/>
        </authorList>
    </citation>
    <scope>NUCLEOTIDE SEQUENCE [LARGE SCALE GENOMIC DNA]</scope>
    <source>
        <strain evidence="14">NRRL Y-1626</strain>
    </source>
</reference>
<feature type="transmembrane region" description="Helical" evidence="8">
    <location>
        <begin position="542"/>
        <end position="571"/>
    </location>
</feature>
<feature type="transmembrane region" description="Helical" evidence="8">
    <location>
        <begin position="152"/>
        <end position="171"/>
    </location>
</feature>
<comment type="subcellular location">
    <subcellularLocation>
        <location evidence="1">Membrane</location>
        <topology evidence="1">Multi-pass membrane protein</topology>
    </subcellularLocation>
</comment>
<feature type="region of interest" description="Disordered" evidence="7">
    <location>
        <begin position="755"/>
        <end position="826"/>
    </location>
</feature>
<feature type="transmembrane region" description="Helical" evidence="8">
    <location>
        <begin position="651"/>
        <end position="674"/>
    </location>
</feature>
<feature type="transmembrane region" description="Helical" evidence="8">
    <location>
        <begin position="592"/>
        <end position="613"/>
    </location>
</feature>
<evidence type="ECO:0000256" key="1">
    <source>
        <dbReference type="ARBA" id="ARBA00004141"/>
    </source>
</evidence>
<dbReference type="PANTHER" id="PTHR13018:SF139">
    <property type="entry name" value="PHOSPHATE METABOLISM PROTEIN 7"/>
    <property type="match status" value="1"/>
</dbReference>
<evidence type="ECO:0000256" key="6">
    <source>
        <dbReference type="ARBA" id="ARBA00023136"/>
    </source>
</evidence>
<dbReference type="AlphaFoldDB" id="A0A1B7T9G5"/>
<evidence type="ECO:0000256" key="3">
    <source>
        <dbReference type="ARBA" id="ARBA00022448"/>
    </source>
</evidence>
<comment type="caution">
    <text evidence="13">The sequence shown here is derived from an EMBL/GenBank/DDBJ whole genome shotgun (WGS) entry which is preliminary data.</text>
</comment>
<dbReference type="Pfam" id="PF12621">
    <property type="entry name" value="PHM7_ext"/>
    <property type="match status" value="1"/>
</dbReference>
<dbReference type="PANTHER" id="PTHR13018">
    <property type="entry name" value="PROBABLE MEMBRANE PROTEIN DUF221-RELATED"/>
    <property type="match status" value="1"/>
</dbReference>
<evidence type="ECO:0000313" key="13">
    <source>
        <dbReference type="EMBL" id="OBA25372.1"/>
    </source>
</evidence>
<dbReference type="GO" id="GO:0005886">
    <property type="term" value="C:plasma membrane"/>
    <property type="evidence" value="ECO:0007669"/>
    <property type="project" value="TreeGrafter"/>
</dbReference>
<accession>A0A1B7T9G5</accession>
<keyword evidence="5 8" id="KW-1133">Transmembrane helix</keyword>
<evidence type="ECO:0000259" key="10">
    <source>
        <dbReference type="Pfam" id="PF12621"/>
    </source>
</evidence>
<feature type="domain" description="CSC1/OSCA1-like cytosolic" evidence="12">
    <location>
        <begin position="197"/>
        <end position="389"/>
    </location>
</feature>
<keyword evidence="6 8" id="KW-0472">Membrane</keyword>
<proteinExistence type="inferred from homology"/>
<dbReference type="OrthoDB" id="1076608at2759"/>
<dbReference type="Pfam" id="PF02714">
    <property type="entry name" value="RSN1_7TM"/>
    <property type="match status" value="1"/>
</dbReference>
<dbReference type="Proteomes" id="UP000092321">
    <property type="component" value="Unassembled WGS sequence"/>
</dbReference>
<evidence type="ECO:0000259" key="12">
    <source>
        <dbReference type="Pfam" id="PF14703"/>
    </source>
</evidence>
<evidence type="ECO:0000256" key="4">
    <source>
        <dbReference type="ARBA" id="ARBA00022692"/>
    </source>
</evidence>
<dbReference type="InterPro" id="IPR003864">
    <property type="entry name" value="CSC1/OSCA1-like_7TM"/>
</dbReference>
<evidence type="ECO:0000259" key="9">
    <source>
        <dbReference type="Pfam" id="PF02714"/>
    </source>
</evidence>
<feature type="domain" description="CSC1/OSCA1-like N-terminal transmembrane" evidence="11">
    <location>
        <begin position="13"/>
        <end position="173"/>
    </location>
</feature>
<name>A0A1B7T9G5_9ASCO</name>
<feature type="transmembrane region" description="Helical" evidence="8">
    <location>
        <begin position="12"/>
        <end position="33"/>
    </location>
</feature>
<feature type="transmembrane region" description="Helical" evidence="8">
    <location>
        <begin position="496"/>
        <end position="522"/>
    </location>
</feature>
<feature type="compositionally biased region" description="Basic and acidic residues" evidence="7">
    <location>
        <begin position="788"/>
        <end position="807"/>
    </location>
</feature>
<comment type="similarity">
    <text evidence="2">Belongs to the CSC1 (TC 1.A.17) family.</text>
</comment>
<feature type="transmembrane region" description="Helical" evidence="8">
    <location>
        <begin position="619"/>
        <end position="639"/>
    </location>
</feature>
<dbReference type="InterPro" id="IPR032880">
    <property type="entry name" value="CSC1/OSCA1-like_N"/>
</dbReference>
<dbReference type="GO" id="GO:0005227">
    <property type="term" value="F:calcium-activated cation channel activity"/>
    <property type="evidence" value="ECO:0007669"/>
    <property type="project" value="InterPro"/>
</dbReference>
<feature type="transmembrane region" description="Helical" evidence="8">
    <location>
        <begin position="448"/>
        <end position="475"/>
    </location>
</feature>
<feature type="domain" description="CSC1/OSCA1-like 7TM region" evidence="9">
    <location>
        <begin position="404"/>
        <end position="674"/>
    </location>
</feature>
<feature type="transmembrane region" description="Helical" evidence="8">
    <location>
        <begin position="407"/>
        <end position="428"/>
    </location>
</feature>
<evidence type="ECO:0000256" key="8">
    <source>
        <dbReference type="SAM" id="Phobius"/>
    </source>
</evidence>
<sequence length="1048" mass="119425">MASAADSSSSTSAFISSLIFNLIIFTIFIFLFIHLRPKNERVYQPRKLNDIKTMKIYEKLPQTGEFEADKKSLSSYFSWVPVLIAKPHSFIIQYCSLDGYFFLRYVSLMFFISLLGCFILLPILLPVNATNGFNLKGFSLLSMSNVSNHNRFYAHIFLSWIYFGLILWVIYREMYYYTTMRHAVQLSPLIQSLISSKTVILTDCDMSTLDEDVIRREFDNIDTVTIGKDFNELEKNCQERDKISMKLENTLNKQINKSMKKVTKWSKKGISVEDGLESKPKQDFQSYTKKRPHHKLKKKWYNKIPLIGGGEKVDSIDYYLKRIDELNKEIAYQQENWKTEFDQVGTIFIQFNTQYDAQKCYQTLDYALGKGSFNSKYIGYAPNDLVWENVSMNKAVRLGKEKTATTLIVLLLIFWSIPVAVVGCISNINFLTDKVPFLKFIDNCPQVLLGLITGLLPVIMLAVLMMLVPIFIKFLGKKSGLLTYQEIELYCQKWYFAFQVIEVFIVTTLASSATSSVTKIIADPSSAMTLLSSNLPKASNFYIAYFMLLGLTFPSGQLLQIVALILSKILGRFLDSTPRQKWNRYNNLGKPSWGVISPVIELLSVLFVCYAIIQPIILIFSTFALGLYYIAYLYTYNYVSGFAEHNLKGRVYLRALFHIFTALYIAEVCLIGLFVMGKNWGAVVLEAVTLVATAGCHIFCKRRFLPLVNIVPLNVFNLNNNGDVSTESTIRMSEYPKDQGYKDLKNINKQLSEKLNEEKEREKEQIENDEYIRPANDEDLAKANFIPRQREEEQQKSQEVNIGEKQHLPKSTFVDNDGNSEEESNSFNKLHYSDVRNNNNNNVPDISLNPELDRLRNHNQELDLETFTQNDSDRFNKAGLVGMVKSFFKPSETFTLAKVYKELPPFYELVSLDGGIPRPDLGLDNSFGLKSMNPVFDDENKISATATATSAANSNDSKPEGSSSNGSNTKKATDPFKHGLGAGTVNGYLYPRLTDTEPIIWICKDDMNISTAQITYAKSFSVDVRDENTEYDDKGKSKYLDSPPDFVS</sequence>
<dbReference type="Pfam" id="PF14703">
    <property type="entry name" value="PHM7_cyt"/>
    <property type="match status" value="1"/>
</dbReference>
<keyword evidence="3" id="KW-0813">Transport</keyword>
<feature type="transmembrane region" description="Helical" evidence="8">
    <location>
        <begin position="102"/>
        <end position="125"/>
    </location>
</feature>
<feature type="domain" description="10TM putative phosphate transporter extracellular tail" evidence="10">
    <location>
        <begin position="986"/>
        <end position="1045"/>
    </location>
</feature>
<dbReference type="Pfam" id="PF13967">
    <property type="entry name" value="RSN1_TM"/>
    <property type="match status" value="1"/>
</dbReference>
<evidence type="ECO:0000256" key="5">
    <source>
        <dbReference type="ARBA" id="ARBA00022989"/>
    </source>
</evidence>
<dbReference type="InterPro" id="IPR027815">
    <property type="entry name" value="CSC1/OSCA1-like_cyt"/>
</dbReference>
<evidence type="ECO:0000259" key="11">
    <source>
        <dbReference type="Pfam" id="PF13967"/>
    </source>
</evidence>
<feature type="region of interest" description="Disordered" evidence="7">
    <location>
        <begin position="1025"/>
        <end position="1048"/>
    </location>
</feature>
<dbReference type="InterPro" id="IPR045122">
    <property type="entry name" value="Csc1-like"/>
</dbReference>
<dbReference type="EMBL" id="LXPE01000126">
    <property type="protein sequence ID" value="OBA25372.1"/>
    <property type="molecule type" value="Genomic_DNA"/>
</dbReference>
<evidence type="ECO:0000256" key="7">
    <source>
        <dbReference type="SAM" id="MobiDB-lite"/>
    </source>
</evidence>
<evidence type="ECO:0000313" key="14">
    <source>
        <dbReference type="Proteomes" id="UP000092321"/>
    </source>
</evidence>
<gene>
    <name evidence="13" type="ORF">HANVADRAFT_53962</name>
</gene>
<evidence type="ECO:0000256" key="2">
    <source>
        <dbReference type="ARBA" id="ARBA00007779"/>
    </source>
</evidence>